<organism evidence="1 2">
    <name type="scientific">Desulfofundulus australicus DSM 11792</name>
    <dbReference type="NCBI Taxonomy" id="1121425"/>
    <lineage>
        <taxon>Bacteria</taxon>
        <taxon>Bacillati</taxon>
        <taxon>Bacillota</taxon>
        <taxon>Clostridia</taxon>
        <taxon>Eubacteriales</taxon>
        <taxon>Peptococcaceae</taxon>
        <taxon>Desulfofundulus</taxon>
    </lineage>
</organism>
<sequence>MDLQGVQLATLNDVQISQLQEAEKKLNAGRQGREIILLAFTRES</sequence>
<proteinExistence type="predicted"/>
<dbReference type="EMBL" id="FQUW01000019">
    <property type="protein sequence ID" value="SHF25196.1"/>
    <property type="molecule type" value="Genomic_DNA"/>
</dbReference>
<reference evidence="2" key="1">
    <citation type="submission" date="2016-11" db="EMBL/GenBank/DDBJ databases">
        <authorList>
            <person name="Varghese N."/>
            <person name="Submissions S."/>
        </authorList>
    </citation>
    <scope>NUCLEOTIDE SEQUENCE [LARGE SCALE GENOMIC DNA]</scope>
    <source>
        <strain evidence="2">DSM 11792</strain>
    </source>
</reference>
<evidence type="ECO:0000313" key="2">
    <source>
        <dbReference type="Proteomes" id="UP000184196"/>
    </source>
</evidence>
<dbReference type="AlphaFoldDB" id="A0A1M5A5D4"/>
<name>A0A1M5A5D4_9FIRM</name>
<keyword evidence="2" id="KW-1185">Reference proteome</keyword>
<protein>
    <submittedName>
        <fullName evidence="1">Uncharacterized protein</fullName>
    </submittedName>
</protein>
<dbReference type="Proteomes" id="UP000184196">
    <property type="component" value="Unassembled WGS sequence"/>
</dbReference>
<gene>
    <name evidence="1" type="ORF">SAMN02745218_01798</name>
</gene>
<evidence type="ECO:0000313" key="1">
    <source>
        <dbReference type="EMBL" id="SHF25196.1"/>
    </source>
</evidence>
<dbReference type="RefSeq" id="WP_259497669.1">
    <property type="nucleotide sequence ID" value="NZ_FQUW01000019.1"/>
</dbReference>
<accession>A0A1M5A5D4</accession>